<feature type="domain" description="UDENN" evidence="5">
    <location>
        <begin position="13"/>
        <end position="341"/>
    </location>
</feature>
<dbReference type="Pfam" id="PF03456">
    <property type="entry name" value="uDENN"/>
    <property type="match status" value="1"/>
</dbReference>
<feature type="compositionally biased region" description="Basic and acidic residues" evidence="4">
    <location>
        <begin position="459"/>
        <end position="478"/>
    </location>
</feature>
<name>A0ABI8ASW1_FELCA</name>
<organism evidence="6 7">
    <name type="scientific">Felis catus</name>
    <name type="common">Cat</name>
    <name type="synonym">Felis silvestris catus</name>
    <dbReference type="NCBI Taxonomy" id="9685"/>
    <lineage>
        <taxon>Eukaryota</taxon>
        <taxon>Metazoa</taxon>
        <taxon>Chordata</taxon>
        <taxon>Craniata</taxon>
        <taxon>Vertebrata</taxon>
        <taxon>Euteleostomi</taxon>
        <taxon>Mammalia</taxon>
        <taxon>Eutheria</taxon>
        <taxon>Laurasiatheria</taxon>
        <taxon>Carnivora</taxon>
        <taxon>Feliformia</taxon>
        <taxon>Felidae</taxon>
        <taxon>Felinae</taxon>
        <taxon>Felis</taxon>
    </lineage>
</organism>
<evidence type="ECO:0000256" key="2">
    <source>
        <dbReference type="ARBA" id="ARBA00022658"/>
    </source>
</evidence>
<feature type="compositionally biased region" description="Polar residues" evidence="4">
    <location>
        <begin position="671"/>
        <end position="687"/>
    </location>
</feature>
<accession>A0ABI8ASW1</accession>
<evidence type="ECO:0000259" key="5">
    <source>
        <dbReference type="PROSITE" id="PS50211"/>
    </source>
</evidence>
<feature type="compositionally biased region" description="Basic and acidic residues" evidence="4">
    <location>
        <begin position="737"/>
        <end position="747"/>
    </location>
</feature>
<dbReference type="SMART" id="SM00801">
    <property type="entry name" value="dDENN"/>
    <property type="match status" value="1"/>
</dbReference>
<dbReference type="InterPro" id="IPR005112">
    <property type="entry name" value="dDENN_dom"/>
</dbReference>
<dbReference type="SMART" id="SM00800">
    <property type="entry name" value="uDENN"/>
    <property type="match status" value="1"/>
</dbReference>
<feature type="region of interest" description="Disordered" evidence="4">
    <location>
        <begin position="537"/>
        <end position="747"/>
    </location>
</feature>
<feature type="compositionally biased region" description="Polar residues" evidence="4">
    <location>
        <begin position="569"/>
        <end position="586"/>
    </location>
</feature>
<dbReference type="Ensembl" id="ENSFCTT00005093740.1">
    <property type="protein sequence ID" value="ENSFCTP00005062225.1"/>
    <property type="gene ID" value="ENSFCTG00005034122.1"/>
</dbReference>
<protein>
    <recommendedName>
        <fullName evidence="5">UDENN domain-containing protein</fullName>
    </recommendedName>
</protein>
<dbReference type="Pfam" id="PF03455">
    <property type="entry name" value="dDENN"/>
    <property type="match status" value="1"/>
</dbReference>
<dbReference type="Gene3D" id="3.30.450.200">
    <property type="match status" value="1"/>
</dbReference>
<reference evidence="6 7" key="1">
    <citation type="submission" date="2021-02" db="EMBL/GenBank/DDBJ databases">
        <title>Safari Cat Assemblies.</title>
        <authorList>
            <person name="Bredemeyer K.R."/>
            <person name="Murphy W.J."/>
        </authorList>
    </citation>
    <scope>NUCLEOTIDE SEQUENCE [LARGE SCALE GENOMIC DNA]</scope>
</reference>
<keyword evidence="2" id="KW-0344">Guanine-nucleotide releasing factor</keyword>
<dbReference type="SMART" id="SM00799">
    <property type="entry name" value="DENN"/>
    <property type="match status" value="1"/>
</dbReference>
<reference evidence="6" key="3">
    <citation type="submission" date="2025-09" db="UniProtKB">
        <authorList>
            <consortium name="Ensembl"/>
        </authorList>
    </citation>
    <scope>IDENTIFICATION</scope>
    <source>
        <strain evidence="6">breed Abyssinian</strain>
    </source>
</reference>
<dbReference type="InterPro" id="IPR001194">
    <property type="entry name" value="cDENN_dom"/>
</dbReference>
<dbReference type="GeneTree" id="ENSGT00940000161573"/>
<dbReference type="Gene3D" id="6.10.140.1000">
    <property type="match status" value="1"/>
</dbReference>
<evidence type="ECO:0000256" key="4">
    <source>
        <dbReference type="SAM" id="MobiDB-lite"/>
    </source>
</evidence>
<dbReference type="PROSITE" id="PS50211">
    <property type="entry name" value="DENN"/>
    <property type="match status" value="1"/>
</dbReference>
<evidence type="ECO:0000313" key="6">
    <source>
        <dbReference type="Ensembl" id="ENSFCTP00005062225.1"/>
    </source>
</evidence>
<dbReference type="InterPro" id="IPR005113">
    <property type="entry name" value="uDENN_dom"/>
</dbReference>
<evidence type="ECO:0000256" key="1">
    <source>
        <dbReference type="ARBA" id="ARBA00004132"/>
    </source>
</evidence>
<reference evidence="6" key="2">
    <citation type="submission" date="2025-08" db="UniProtKB">
        <authorList>
            <consortium name="Ensembl"/>
        </authorList>
    </citation>
    <scope>IDENTIFICATION</scope>
    <source>
        <strain evidence="6">breed Abyssinian</strain>
    </source>
</reference>
<feature type="compositionally biased region" description="Polar residues" evidence="4">
    <location>
        <begin position="641"/>
        <end position="655"/>
    </location>
</feature>
<dbReference type="PANTHER" id="PTHR13196:SF25">
    <property type="entry name" value="DENN DOMAIN-CONTAINING PROTEIN 1C"/>
    <property type="match status" value="1"/>
</dbReference>
<feature type="compositionally biased region" description="Basic and acidic residues" evidence="4">
    <location>
        <begin position="543"/>
        <end position="557"/>
    </location>
</feature>
<feature type="compositionally biased region" description="Low complexity" evidence="4">
    <location>
        <begin position="609"/>
        <end position="620"/>
    </location>
</feature>
<proteinExistence type="predicted"/>
<dbReference type="InterPro" id="IPR040032">
    <property type="entry name" value="DENND1A/B/C"/>
</dbReference>
<gene>
    <name evidence="6" type="primary">DENND1C</name>
</gene>
<evidence type="ECO:0000256" key="3">
    <source>
        <dbReference type="ARBA" id="ARBA00023329"/>
    </source>
</evidence>
<keyword evidence="3" id="KW-0968">Cytoplasmic vesicle</keyword>
<feature type="compositionally biased region" description="Basic residues" evidence="4">
    <location>
        <begin position="447"/>
        <end position="458"/>
    </location>
</feature>
<comment type="subcellular location">
    <subcellularLocation>
        <location evidence="1">Cytoplasmic vesicle</location>
        <location evidence="1">Clathrin-coated vesicle</location>
    </subcellularLocation>
</comment>
<sequence>MGSRAEGGPPAVFDWFFEAARPASLQEDPPILRQFPPDFRDQEAMQMVPKFCFPFDVEREPPSPAVQHFTFALTDLSGTRRFGFCHLRAGAHSCLCILSHLPWFEVFYKLLNTVGDLLAQDQVSEVEELLLNLLHQPLPGTQASVELGSGVTISSAQSIPPPAPGNSRPLTSCVHASCALLYPMHWEHVLIPTLPPHLLDYCCAPMPYLIGVHSSLAERVREKALEEVVMMNVDSNTLETPFDDVQALPPDVVSLLRLRLRKVALAPGEGVSRLFLKAQALLFGGYRDALVCRPGQPVTFSEEAFLAQKPGAPLQAFHRRAVHLQLFKQFIEGRLEKLNTGEGFSDLFEQEITCNGASSGAVYSYQLWADNLKKGGGALLHSVKAKTQPAVKNMYRSAKSGLKGVHSLLMYKDGDSSRQRGGSLRAPSLTSRSDRLQQRLPITQHFGKNRPLRPSRRRRLEERPSESREEGTPARSPEEAQDPWAEEALDSSFLGSGEELDLLGEILDSLSLGASRTGSLRPSQSLDCCHREDTDGCFSLPDIAERPRWQPDDEKLPEPQPLSLPADLPSQQTLQSSDAATSSKDPISQPALEASQEAILHQLPPPASADPSSPGDPESSLLILHLSPPRKAAEDPRAQESPCSQLSTAPTQSSPPESPQLLVPTKPNLDITWTSQPLEPLDSSSDPGSPENPRPQPSEVMLAEHAHFQCPKGPGALRPPAAPDSDWQESQARSRPRVAELKKCFEG</sequence>
<dbReference type="Pfam" id="PF02141">
    <property type="entry name" value="DENN"/>
    <property type="match status" value="2"/>
</dbReference>
<evidence type="ECO:0000313" key="7">
    <source>
        <dbReference type="Proteomes" id="UP000823872"/>
    </source>
</evidence>
<dbReference type="InterPro" id="IPR037516">
    <property type="entry name" value="Tripartite_DENN"/>
</dbReference>
<dbReference type="Proteomes" id="UP000823872">
    <property type="component" value="Chromosome A2"/>
</dbReference>
<feature type="region of interest" description="Disordered" evidence="4">
    <location>
        <begin position="412"/>
        <end position="484"/>
    </location>
</feature>
<dbReference type="InterPro" id="IPR043153">
    <property type="entry name" value="DENN_C"/>
</dbReference>
<dbReference type="PANTHER" id="PTHR13196">
    <property type="entry name" value="DENN DOMAIN-CONTAINING"/>
    <property type="match status" value="1"/>
</dbReference>
<dbReference type="Gene3D" id="3.40.50.11500">
    <property type="match status" value="1"/>
</dbReference>
<keyword evidence="7" id="KW-1185">Reference proteome</keyword>